<dbReference type="OrthoDB" id="160199at2"/>
<evidence type="ECO:0000313" key="2">
    <source>
        <dbReference type="EMBL" id="KEZ54499.1"/>
    </source>
</evidence>
<gene>
    <name evidence="2" type="ORF">GS18_0206235</name>
</gene>
<dbReference type="InterPro" id="IPR029069">
    <property type="entry name" value="HotDog_dom_sf"/>
</dbReference>
<dbReference type="STRING" id="246786.GS18_0206235"/>
<dbReference type="SUPFAM" id="SSF54637">
    <property type="entry name" value="Thioesterase/thiol ester dehydrase-isomerase"/>
    <property type="match status" value="1"/>
</dbReference>
<feature type="domain" description="FAS1-like dehydratase" evidence="1">
    <location>
        <begin position="5"/>
        <end position="133"/>
    </location>
</feature>
<dbReference type="Proteomes" id="UP000028549">
    <property type="component" value="Unassembled WGS sequence"/>
</dbReference>
<dbReference type="PIRSF" id="PIRSF018072">
    <property type="entry name" value="UCP018072"/>
    <property type="match status" value="1"/>
</dbReference>
<dbReference type="InterPro" id="IPR039569">
    <property type="entry name" value="FAS1-like_DH_region"/>
</dbReference>
<dbReference type="CDD" id="cd03441">
    <property type="entry name" value="R_hydratase_like"/>
    <property type="match status" value="1"/>
</dbReference>
<proteinExistence type="predicted"/>
<dbReference type="PANTHER" id="PTHR43437:SF3">
    <property type="entry name" value="HYDROXYACYL-THIOESTER DEHYDRATASE TYPE 2, MITOCHONDRIAL"/>
    <property type="match status" value="1"/>
</dbReference>
<dbReference type="Pfam" id="PF13452">
    <property type="entry name" value="FAS1_DH_region"/>
    <property type="match status" value="1"/>
</dbReference>
<sequence length="149" mass="16282">MYKHLIGSASDKVKNTVEPGAIRRFALAIGDDNPLFTDTDAGEKSAFKRNIAPVTFPVTLNYGTIEGLNLPSKGLIHGEQTFHYEHPLYAGEKIWCSSKLSNCKERSGSGGNMVILTIERTGETEKGEVIFTMTQSVIMTQAARKGMTV</sequence>
<evidence type="ECO:0000259" key="1">
    <source>
        <dbReference type="Pfam" id="PF13452"/>
    </source>
</evidence>
<comment type="caution">
    <text evidence="2">The sequence shown here is derived from an EMBL/GenBank/DDBJ whole genome shotgun (WGS) entry which is preliminary data.</text>
</comment>
<organism evidence="2 3">
    <name type="scientific">Metabacillus indicus</name>
    <name type="common">Bacillus indicus</name>
    <dbReference type="NCBI Taxonomy" id="246786"/>
    <lineage>
        <taxon>Bacteria</taxon>
        <taxon>Bacillati</taxon>
        <taxon>Bacillota</taxon>
        <taxon>Bacilli</taxon>
        <taxon>Bacillales</taxon>
        <taxon>Bacillaceae</taxon>
        <taxon>Metabacillus</taxon>
    </lineage>
</organism>
<accession>A0A084H4I7</accession>
<evidence type="ECO:0000313" key="3">
    <source>
        <dbReference type="Proteomes" id="UP000028549"/>
    </source>
</evidence>
<reference evidence="2 3" key="1">
    <citation type="journal article" date="2005" name="Int. J. Syst. Evol. Microbiol.">
        <title>Bacillus cibi sp. nov., isolated from jeotgal, a traditional Korean fermented seafood.</title>
        <authorList>
            <person name="Yoon J.H."/>
            <person name="Lee C.H."/>
            <person name="Oh T.K."/>
        </authorList>
    </citation>
    <scope>NUCLEOTIDE SEQUENCE [LARGE SCALE GENOMIC DNA]</scope>
    <source>
        <strain evidence="2 3">DSM 16189</strain>
    </source>
</reference>
<dbReference type="PANTHER" id="PTHR43437">
    <property type="entry name" value="HYDROXYACYL-THIOESTER DEHYDRATASE TYPE 2, MITOCHONDRIAL-RELATED"/>
    <property type="match status" value="1"/>
</dbReference>
<dbReference type="RefSeq" id="WP_029565765.1">
    <property type="nucleotide sequence ID" value="NZ_JNVC02000001.1"/>
</dbReference>
<dbReference type="AlphaFoldDB" id="A0A084H4I7"/>
<dbReference type="InterPro" id="IPR016709">
    <property type="entry name" value="HadA-like"/>
</dbReference>
<protein>
    <submittedName>
        <fullName evidence="2">Dehydratase</fullName>
    </submittedName>
</protein>
<keyword evidence="3" id="KW-1185">Reference proteome</keyword>
<dbReference type="Gene3D" id="3.10.129.10">
    <property type="entry name" value="Hotdog Thioesterase"/>
    <property type="match status" value="1"/>
</dbReference>
<name>A0A084H4I7_METID</name>
<dbReference type="EMBL" id="JNVC02000001">
    <property type="protein sequence ID" value="KEZ54499.1"/>
    <property type="molecule type" value="Genomic_DNA"/>
</dbReference>
<dbReference type="InterPro" id="IPR050965">
    <property type="entry name" value="UPF0336/Enoyl-CoA_hydratase"/>
</dbReference>
<dbReference type="GO" id="GO:0006633">
    <property type="term" value="P:fatty acid biosynthetic process"/>
    <property type="evidence" value="ECO:0007669"/>
    <property type="project" value="TreeGrafter"/>
</dbReference>
<dbReference type="GO" id="GO:0019171">
    <property type="term" value="F:(3R)-hydroxyacyl-[acyl-carrier-protein] dehydratase activity"/>
    <property type="evidence" value="ECO:0007669"/>
    <property type="project" value="TreeGrafter"/>
</dbReference>